<evidence type="ECO:0000313" key="4">
    <source>
        <dbReference type="Proteomes" id="UP000314986"/>
    </source>
</evidence>
<reference evidence="3" key="4">
    <citation type="submission" date="2025-08" db="UniProtKB">
        <authorList>
            <consortium name="Ensembl"/>
        </authorList>
    </citation>
    <scope>IDENTIFICATION</scope>
</reference>
<feature type="domain" description="Beta-defensin-like" evidence="2">
    <location>
        <begin position="33"/>
        <end position="63"/>
    </location>
</feature>
<dbReference type="InterPro" id="IPR001855">
    <property type="entry name" value="Defensin_beta-like"/>
</dbReference>
<name>A0A4W3GJQ6_CALMI</name>
<dbReference type="GeneTree" id="ENSGT00970000196891"/>
<sequence length="64" mass="7083">MYCLVLALSVLLMAQGVTSRDKVRRPIRLSFRDCESRGGICADSCLTTQRRIGLCSDVESICCI</sequence>
<keyword evidence="4" id="KW-1185">Reference proteome</keyword>
<keyword evidence="1" id="KW-0732">Signal</keyword>
<dbReference type="GO" id="GO:0005576">
    <property type="term" value="C:extracellular region"/>
    <property type="evidence" value="ECO:0007669"/>
    <property type="project" value="InterPro"/>
</dbReference>
<feature type="chain" id="PRO_5021493117" description="Beta-defensin-like domain-containing protein" evidence="1">
    <location>
        <begin position="20"/>
        <end position="64"/>
    </location>
</feature>
<accession>A0A4W3GJQ6</accession>
<evidence type="ECO:0000313" key="3">
    <source>
        <dbReference type="Ensembl" id="ENSCMIP00000003030.1"/>
    </source>
</evidence>
<dbReference type="InParanoid" id="A0A4W3GJQ6"/>
<evidence type="ECO:0000256" key="1">
    <source>
        <dbReference type="SAM" id="SignalP"/>
    </source>
</evidence>
<dbReference type="GO" id="GO:0006952">
    <property type="term" value="P:defense response"/>
    <property type="evidence" value="ECO:0007669"/>
    <property type="project" value="InterPro"/>
</dbReference>
<evidence type="ECO:0000259" key="2">
    <source>
        <dbReference type="Pfam" id="PF00711"/>
    </source>
</evidence>
<dbReference type="AlphaFoldDB" id="A0A4W3GJQ6"/>
<organism evidence="3 4">
    <name type="scientific">Callorhinchus milii</name>
    <name type="common">Ghost shark</name>
    <dbReference type="NCBI Taxonomy" id="7868"/>
    <lineage>
        <taxon>Eukaryota</taxon>
        <taxon>Metazoa</taxon>
        <taxon>Chordata</taxon>
        <taxon>Craniata</taxon>
        <taxon>Vertebrata</taxon>
        <taxon>Chondrichthyes</taxon>
        <taxon>Holocephali</taxon>
        <taxon>Chimaeriformes</taxon>
        <taxon>Callorhinchidae</taxon>
        <taxon>Callorhinchus</taxon>
    </lineage>
</organism>
<feature type="signal peptide" evidence="1">
    <location>
        <begin position="1"/>
        <end position="19"/>
    </location>
</feature>
<dbReference type="Ensembl" id="ENSCMIT00000003139.1">
    <property type="protein sequence ID" value="ENSCMIP00000003030.1"/>
    <property type="gene ID" value="ENSCMIG00000001787.1"/>
</dbReference>
<reference evidence="4" key="2">
    <citation type="journal article" date="2007" name="PLoS Biol.">
        <title>Survey sequencing and comparative analysis of the elephant shark (Callorhinchus milii) genome.</title>
        <authorList>
            <person name="Venkatesh B."/>
            <person name="Kirkness E.F."/>
            <person name="Loh Y.H."/>
            <person name="Halpern A.L."/>
            <person name="Lee A.P."/>
            <person name="Johnson J."/>
            <person name="Dandona N."/>
            <person name="Viswanathan L.D."/>
            <person name="Tay A."/>
            <person name="Venter J.C."/>
            <person name="Strausberg R.L."/>
            <person name="Brenner S."/>
        </authorList>
    </citation>
    <scope>NUCLEOTIDE SEQUENCE [LARGE SCALE GENOMIC DNA]</scope>
</reference>
<reference evidence="4" key="3">
    <citation type="journal article" date="2014" name="Nature">
        <title>Elephant shark genome provides unique insights into gnathostome evolution.</title>
        <authorList>
            <consortium name="International Elephant Shark Genome Sequencing Consortium"/>
            <person name="Venkatesh B."/>
            <person name="Lee A.P."/>
            <person name="Ravi V."/>
            <person name="Maurya A.K."/>
            <person name="Lian M.M."/>
            <person name="Swann J.B."/>
            <person name="Ohta Y."/>
            <person name="Flajnik M.F."/>
            <person name="Sutoh Y."/>
            <person name="Kasahara M."/>
            <person name="Hoon S."/>
            <person name="Gangu V."/>
            <person name="Roy S.W."/>
            <person name="Irimia M."/>
            <person name="Korzh V."/>
            <person name="Kondrychyn I."/>
            <person name="Lim Z.W."/>
            <person name="Tay B.H."/>
            <person name="Tohari S."/>
            <person name="Kong K.W."/>
            <person name="Ho S."/>
            <person name="Lorente-Galdos B."/>
            <person name="Quilez J."/>
            <person name="Marques-Bonet T."/>
            <person name="Raney B.J."/>
            <person name="Ingham P.W."/>
            <person name="Tay A."/>
            <person name="Hillier L.W."/>
            <person name="Minx P."/>
            <person name="Boehm T."/>
            <person name="Wilson R.K."/>
            <person name="Brenner S."/>
            <person name="Warren W.C."/>
        </authorList>
    </citation>
    <scope>NUCLEOTIDE SEQUENCE [LARGE SCALE GENOMIC DNA]</scope>
</reference>
<dbReference type="Proteomes" id="UP000314986">
    <property type="component" value="Unassembled WGS sequence"/>
</dbReference>
<reference evidence="4" key="1">
    <citation type="journal article" date="2006" name="Science">
        <title>Ancient noncoding elements conserved in the human genome.</title>
        <authorList>
            <person name="Venkatesh B."/>
            <person name="Kirkness E.F."/>
            <person name="Loh Y.H."/>
            <person name="Halpern A.L."/>
            <person name="Lee A.P."/>
            <person name="Johnson J."/>
            <person name="Dandona N."/>
            <person name="Viswanathan L.D."/>
            <person name="Tay A."/>
            <person name="Venter J.C."/>
            <person name="Strausberg R.L."/>
            <person name="Brenner S."/>
        </authorList>
    </citation>
    <scope>NUCLEOTIDE SEQUENCE [LARGE SCALE GENOMIC DNA]</scope>
</reference>
<reference evidence="3" key="5">
    <citation type="submission" date="2025-09" db="UniProtKB">
        <authorList>
            <consortium name="Ensembl"/>
        </authorList>
    </citation>
    <scope>IDENTIFICATION</scope>
</reference>
<dbReference type="FunCoup" id="A0A4W3GJQ6">
    <property type="interactions" value="32"/>
</dbReference>
<dbReference type="Pfam" id="PF00711">
    <property type="entry name" value="Defensin_beta"/>
    <property type="match status" value="1"/>
</dbReference>
<protein>
    <recommendedName>
        <fullName evidence="2">Beta-defensin-like domain-containing protein</fullName>
    </recommendedName>
</protein>
<proteinExistence type="predicted"/>